<feature type="domain" description="Carrier" evidence="6">
    <location>
        <begin position="1014"/>
        <end position="1089"/>
    </location>
</feature>
<dbReference type="GO" id="GO:0044550">
    <property type="term" value="P:secondary metabolite biosynthetic process"/>
    <property type="evidence" value="ECO:0007669"/>
    <property type="project" value="UniProtKB-ARBA"/>
</dbReference>
<dbReference type="InterPro" id="IPR036736">
    <property type="entry name" value="ACP-like_sf"/>
</dbReference>
<dbReference type="Pfam" id="PF13193">
    <property type="entry name" value="AMP-binding_C"/>
    <property type="match status" value="1"/>
</dbReference>
<protein>
    <submittedName>
        <fullName evidence="7">Peptide synthase</fullName>
    </submittedName>
</protein>
<gene>
    <name evidence="7" type="primary">lgrD_3</name>
    <name evidence="7" type="ORF">NCTC10392_02272</name>
</gene>
<dbReference type="NCBIfam" id="TIGR01733">
    <property type="entry name" value="AA-adenyl-dom"/>
    <property type="match status" value="1"/>
</dbReference>
<dbReference type="InterPro" id="IPR020845">
    <property type="entry name" value="AMP-binding_CS"/>
</dbReference>
<dbReference type="InterPro" id="IPR025110">
    <property type="entry name" value="AMP-bd_C"/>
</dbReference>
<dbReference type="SMART" id="SM00823">
    <property type="entry name" value="PKS_PP"/>
    <property type="match status" value="1"/>
</dbReference>
<dbReference type="Gene3D" id="1.10.1200.10">
    <property type="entry name" value="ACP-like"/>
    <property type="match status" value="1"/>
</dbReference>
<dbReference type="SUPFAM" id="SSF56801">
    <property type="entry name" value="Acetyl-CoA synthetase-like"/>
    <property type="match status" value="1"/>
</dbReference>
<dbReference type="FunFam" id="1.10.1200.10:FF:000005">
    <property type="entry name" value="Nonribosomal peptide synthetase 1"/>
    <property type="match status" value="1"/>
</dbReference>
<evidence type="ECO:0000259" key="6">
    <source>
        <dbReference type="PROSITE" id="PS50075"/>
    </source>
</evidence>
<dbReference type="Gene3D" id="3.30.559.30">
    <property type="entry name" value="Nonribosomal peptide synthetase, condensation domain"/>
    <property type="match status" value="1"/>
</dbReference>
<dbReference type="Gene3D" id="3.30.559.10">
    <property type="entry name" value="Chloramphenicol acetyltransferase-like domain"/>
    <property type="match status" value="1"/>
</dbReference>
<keyword evidence="3" id="KW-0596">Phosphopantetheine</keyword>
<sequence>MQANALNDLIDRFIKLPVTQRKTLYEQMSAKGMSLSRLPIPQTRHAFAQIPLSFAQERQWFLWLLDPASAAYNLPTALRLRGPLDIDALQRSFDTLIERHQSLRTRFVEEPQGVMQVIEPRSALVLEVTRENSATAGFIKDFVERQSRQPFDLRHDPLLRVKLLRVADDDHVLALVQHHIVSDDWSMHMMVQELVELYGGYSQGLSVELEALPIQYTDYAIWQRRWMEAGESERQLAYWRGQLGGEQPVLELPTDRSRPAVQSYRGANVTVTVPPALAQELKQLAQQSNVTLFMLLLASFQALLHHYSRQADIRVGVPVANRNRVETERLLGFFVNTQVLRARFDEPLSFRELLAQVKQTALEAQAHQDLPFEQLVEALQPARNLSLNPLFQVMFNHLSEHQGAAAGQPSPSSALHVESLGREHSTAQFDLTLNTFESAQGLSATLNYATDLFDASTIERLGQHWLNLLERCMAAPQQPIDTLSLLSDVQQQRLLGWNHTDTAYPLERCVHQWIEQQVERTPDAPALIFGEQRLTYAELNQQANALAHRLIDQGAGPDGLVGIALERSLEMVIGLLAILKAGGAYVPLDPEYPSDRLAYMMQDSGITLLLSQRSLLDTLPVPANVRTLCLDEPAPDTYASTNPQVCLNPQNLAYVIYTSGSTGKPKGAANRHCALVNRLCWMQQAYGLTAHDTVLQKTPFSFDVSVWEFFWPLMTGARLAIANPGDHRDPARLVELINRHHVTTLHFVPSMLQVFLADAQVSRCSGLQRIVCSGEALSADAQRQVFAKLPGARLYNLYGPTEAAIDVTHWTCREEGRSSVPIGQPIANLSTWVLNAELALVPPGVIGELYLAGEGLARGYHQRPALTAERFVASPYAKGERLYRTGDLARQRPDGVIEYVGRIDHQVKIRGLRIELGEIEALLLAQDEVHEAAVLAVDTATGLQLVGYIVPASGSDSLALRDLLKARLKVHLPDYMVPAHWLFLDRLPLSPNGKLERKALPKPDISQVQKTYVAPNSPLQQQIAAIWQDVLKIEPIGLEDHFFELGGHSLLVVSVVSRLQLELGMQLTPQLMFQHPTLGAFAAQLEQQAGPVSAQKLDTLEALLDEMEEF</sequence>
<evidence type="ECO:0000256" key="3">
    <source>
        <dbReference type="ARBA" id="ARBA00022450"/>
    </source>
</evidence>
<dbReference type="InterPro" id="IPR045851">
    <property type="entry name" value="AMP-bd_C_sf"/>
</dbReference>
<dbReference type="FunFam" id="3.30.559.30:FF:000001">
    <property type="entry name" value="Non-ribosomal peptide synthetase"/>
    <property type="match status" value="1"/>
</dbReference>
<dbReference type="InterPro" id="IPR000873">
    <property type="entry name" value="AMP-dep_synth/lig_dom"/>
</dbReference>
<dbReference type="GO" id="GO:0031177">
    <property type="term" value="F:phosphopantetheine binding"/>
    <property type="evidence" value="ECO:0007669"/>
    <property type="project" value="InterPro"/>
</dbReference>
<dbReference type="InterPro" id="IPR001242">
    <property type="entry name" value="Condensation_dom"/>
</dbReference>
<reference evidence="7 8" key="1">
    <citation type="submission" date="2018-06" db="EMBL/GenBank/DDBJ databases">
        <authorList>
            <consortium name="Pathogen Informatics"/>
            <person name="Doyle S."/>
        </authorList>
    </citation>
    <scope>NUCLEOTIDE SEQUENCE [LARGE SCALE GENOMIC DNA]</scope>
    <source>
        <strain evidence="7 8">NCTC10392</strain>
    </source>
</reference>
<dbReference type="InterPro" id="IPR009081">
    <property type="entry name" value="PP-bd_ACP"/>
</dbReference>
<dbReference type="InterPro" id="IPR023213">
    <property type="entry name" value="CAT-like_dom_sf"/>
</dbReference>
<dbReference type="GO" id="GO:0005829">
    <property type="term" value="C:cytosol"/>
    <property type="evidence" value="ECO:0007669"/>
    <property type="project" value="TreeGrafter"/>
</dbReference>
<dbReference type="PROSITE" id="PS50075">
    <property type="entry name" value="CARRIER"/>
    <property type="match status" value="1"/>
</dbReference>
<dbReference type="OrthoDB" id="9757559at2"/>
<name>A0A379IC41_PSEFL</name>
<dbReference type="Proteomes" id="UP000255125">
    <property type="component" value="Unassembled WGS sequence"/>
</dbReference>
<dbReference type="SUPFAM" id="SSF52777">
    <property type="entry name" value="CoA-dependent acyltransferases"/>
    <property type="match status" value="2"/>
</dbReference>
<accession>A0A379IC41</accession>
<evidence type="ECO:0000256" key="5">
    <source>
        <dbReference type="ARBA" id="ARBA00022598"/>
    </source>
</evidence>
<comment type="similarity">
    <text evidence="2">Belongs to the ATP-dependent AMP-binding enzyme family.</text>
</comment>
<dbReference type="InterPro" id="IPR010071">
    <property type="entry name" value="AA_adenyl_dom"/>
</dbReference>
<dbReference type="Pfam" id="PF00501">
    <property type="entry name" value="AMP-binding"/>
    <property type="match status" value="1"/>
</dbReference>
<dbReference type="FunFam" id="3.40.50.980:FF:000001">
    <property type="entry name" value="Non-ribosomal peptide synthetase"/>
    <property type="match status" value="1"/>
</dbReference>
<dbReference type="FunFam" id="2.30.38.10:FF:000001">
    <property type="entry name" value="Non-ribosomal peptide synthetase PvdI"/>
    <property type="match status" value="1"/>
</dbReference>
<evidence type="ECO:0000313" key="8">
    <source>
        <dbReference type="Proteomes" id="UP000255125"/>
    </source>
</evidence>
<keyword evidence="4" id="KW-0597">Phosphoprotein</keyword>
<evidence type="ECO:0000256" key="2">
    <source>
        <dbReference type="ARBA" id="ARBA00006432"/>
    </source>
</evidence>
<evidence type="ECO:0000256" key="4">
    <source>
        <dbReference type="ARBA" id="ARBA00022553"/>
    </source>
</evidence>
<organism evidence="7 8">
    <name type="scientific">Pseudomonas fluorescens</name>
    <dbReference type="NCBI Taxonomy" id="294"/>
    <lineage>
        <taxon>Bacteria</taxon>
        <taxon>Pseudomonadati</taxon>
        <taxon>Pseudomonadota</taxon>
        <taxon>Gammaproteobacteria</taxon>
        <taxon>Pseudomonadales</taxon>
        <taxon>Pseudomonadaceae</taxon>
        <taxon>Pseudomonas</taxon>
    </lineage>
</organism>
<dbReference type="Pfam" id="PF00668">
    <property type="entry name" value="Condensation"/>
    <property type="match status" value="1"/>
</dbReference>
<proteinExistence type="inferred from homology"/>
<dbReference type="GO" id="GO:0043041">
    <property type="term" value="P:amino acid activation for nonribosomal peptide biosynthetic process"/>
    <property type="evidence" value="ECO:0007669"/>
    <property type="project" value="TreeGrafter"/>
</dbReference>
<dbReference type="AlphaFoldDB" id="A0A379IC41"/>
<dbReference type="FunFam" id="3.30.300.30:FF:000010">
    <property type="entry name" value="Enterobactin synthetase component F"/>
    <property type="match status" value="1"/>
</dbReference>
<dbReference type="Gene3D" id="2.30.38.10">
    <property type="entry name" value="Luciferase, Domain 3"/>
    <property type="match status" value="1"/>
</dbReference>
<keyword evidence="5" id="KW-0436">Ligase</keyword>
<comment type="cofactor">
    <cofactor evidence="1">
        <name>pantetheine 4'-phosphate</name>
        <dbReference type="ChEBI" id="CHEBI:47942"/>
    </cofactor>
</comment>
<dbReference type="FunFam" id="3.40.50.980:FF:000002">
    <property type="entry name" value="Enterobactin synthetase component F"/>
    <property type="match status" value="1"/>
</dbReference>
<evidence type="ECO:0000313" key="7">
    <source>
        <dbReference type="EMBL" id="SUD30354.1"/>
    </source>
</evidence>
<dbReference type="RefSeq" id="WP_051902963.1">
    <property type="nucleotide sequence ID" value="NZ_CP008896.1"/>
</dbReference>
<dbReference type="CDD" id="cd19531">
    <property type="entry name" value="LCL_NRPS-like"/>
    <property type="match status" value="1"/>
</dbReference>
<dbReference type="PROSITE" id="PS00455">
    <property type="entry name" value="AMP_BINDING"/>
    <property type="match status" value="1"/>
</dbReference>
<dbReference type="Pfam" id="PF00550">
    <property type="entry name" value="PP-binding"/>
    <property type="match status" value="1"/>
</dbReference>
<dbReference type="InterPro" id="IPR020806">
    <property type="entry name" value="PKS_PP-bd"/>
</dbReference>
<dbReference type="GO" id="GO:0016874">
    <property type="term" value="F:ligase activity"/>
    <property type="evidence" value="ECO:0007669"/>
    <property type="project" value="UniProtKB-KW"/>
</dbReference>
<dbReference type="Gene3D" id="3.30.300.30">
    <property type="match status" value="1"/>
</dbReference>
<dbReference type="Gene3D" id="3.40.50.980">
    <property type="match status" value="2"/>
</dbReference>
<dbReference type="PANTHER" id="PTHR45527:SF14">
    <property type="entry name" value="PLIPASTATIN SYNTHASE SUBUNIT B"/>
    <property type="match status" value="1"/>
</dbReference>
<dbReference type="FunFam" id="3.30.559.10:FF:000012">
    <property type="entry name" value="Non-ribosomal peptide synthetase"/>
    <property type="match status" value="1"/>
</dbReference>
<dbReference type="SUPFAM" id="SSF47336">
    <property type="entry name" value="ACP-like"/>
    <property type="match status" value="1"/>
</dbReference>
<dbReference type="FunFam" id="3.40.50.12780:FF:000012">
    <property type="entry name" value="Non-ribosomal peptide synthetase"/>
    <property type="match status" value="1"/>
</dbReference>
<dbReference type="PANTHER" id="PTHR45527">
    <property type="entry name" value="NONRIBOSOMAL PEPTIDE SYNTHETASE"/>
    <property type="match status" value="1"/>
</dbReference>
<dbReference type="CDD" id="cd17646">
    <property type="entry name" value="A_NRPS_AB3403-like"/>
    <property type="match status" value="1"/>
</dbReference>
<dbReference type="EMBL" id="UGUS01000002">
    <property type="protein sequence ID" value="SUD30354.1"/>
    <property type="molecule type" value="Genomic_DNA"/>
</dbReference>
<evidence type="ECO:0000256" key="1">
    <source>
        <dbReference type="ARBA" id="ARBA00001957"/>
    </source>
</evidence>